<evidence type="ECO:0000313" key="2">
    <source>
        <dbReference type="EMBL" id="PNF23724.1"/>
    </source>
</evidence>
<gene>
    <name evidence="2" type="ORF">B7P43_G18457</name>
</gene>
<dbReference type="Proteomes" id="UP000235965">
    <property type="component" value="Unassembled WGS sequence"/>
</dbReference>
<keyword evidence="1" id="KW-1133">Transmembrane helix</keyword>
<dbReference type="InterPro" id="IPR022048">
    <property type="entry name" value="Envelope_fusion-like"/>
</dbReference>
<name>A0A2J7Q565_9NEOP</name>
<evidence type="ECO:0000256" key="1">
    <source>
        <dbReference type="SAM" id="Phobius"/>
    </source>
</evidence>
<dbReference type="AlphaFoldDB" id="A0A2J7Q565"/>
<sequence>MSVSKLLSEEVRTGNGKIRRTQRGLINIFGYGLKYLFGTADTKDVKRLNAVCDNLQSFQRKVIHTTEQQLTYLHTLDEATKANAKATLDLAKALRNSIQNFYTICPSNMVLRKSSKDNCLIALFTRKTEAAMKKCKRVLLREFEPVWIRSPDAKYWVYSLGKSTHITLKCRPLGGSPLDEDETADIWLNGNGVLPNTSTCYIYAETFKLLPHSLGRTVAGLNRTRIILSNIETLINPNEQELLQNHSNSSVHLQEIDDVVKGITRNNDRAGLDVTPLLENLRQRELAPSANTYCIIGISICILLVTTSCRYYKK</sequence>
<evidence type="ECO:0000313" key="3">
    <source>
        <dbReference type="Proteomes" id="UP000235965"/>
    </source>
</evidence>
<reference evidence="2 3" key="1">
    <citation type="submission" date="2017-12" db="EMBL/GenBank/DDBJ databases">
        <title>Hemimetabolous genomes reveal molecular basis of termite eusociality.</title>
        <authorList>
            <person name="Harrison M.C."/>
            <person name="Jongepier E."/>
            <person name="Robertson H.M."/>
            <person name="Arning N."/>
            <person name="Bitard-Feildel T."/>
            <person name="Chao H."/>
            <person name="Childers C.P."/>
            <person name="Dinh H."/>
            <person name="Doddapaneni H."/>
            <person name="Dugan S."/>
            <person name="Gowin J."/>
            <person name="Greiner C."/>
            <person name="Han Y."/>
            <person name="Hu H."/>
            <person name="Hughes D.S.T."/>
            <person name="Huylmans A.-K."/>
            <person name="Kemena C."/>
            <person name="Kremer L.P.M."/>
            <person name="Lee S.L."/>
            <person name="Lopez-Ezquerra A."/>
            <person name="Mallet L."/>
            <person name="Monroy-Kuhn J.M."/>
            <person name="Moser A."/>
            <person name="Murali S.C."/>
            <person name="Muzny D.M."/>
            <person name="Otani S."/>
            <person name="Piulachs M.-D."/>
            <person name="Poelchau M."/>
            <person name="Qu J."/>
            <person name="Schaub F."/>
            <person name="Wada-Katsumata A."/>
            <person name="Worley K.C."/>
            <person name="Xie Q."/>
            <person name="Ylla G."/>
            <person name="Poulsen M."/>
            <person name="Gibbs R.A."/>
            <person name="Schal C."/>
            <person name="Richards S."/>
            <person name="Belles X."/>
            <person name="Korb J."/>
            <person name="Bornberg-Bauer E."/>
        </authorList>
    </citation>
    <scope>NUCLEOTIDE SEQUENCE [LARGE SCALE GENOMIC DNA]</scope>
    <source>
        <tissue evidence="2">Whole body</tissue>
    </source>
</reference>
<protein>
    <submittedName>
        <fullName evidence="2">Uncharacterized protein</fullName>
    </submittedName>
</protein>
<feature type="transmembrane region" description="Helical" evidence="1">
    <location>
        <begin position="290"/>
        <end position="312"/>
    </location>
</feature>
<dbReference type="InParanoid" id="A0A2J7Q565"/>
<accession>A0A2J7Q565</accession>
<dbReference type="EMBL" id="NEVH01018006">
    <property type="protein sequence ID" value="PNF23724.1"/>
    <property type="molecule type" value="Genomic_DNA"/>
</dbReference>
<comment type="caution">
    <text evidence="2">The sequence shown here is derived from an EMBL/GenBank/DDBJ whole genome shotgun (WGS) entry which is preliminary data.</text>
</comment>
<keyword evidence="1" id="KW-0812">Transmembrane</keyword>
<keyword evidence="1" id="KW-0472">Membrane</keyword>
<dbReference type="Pfam" id="PF12259">
    <property type="entry name" value="Baculo_F"/>
    <property type="match status" value="1"/>
</dbReference>
<keyword evidence="3" id="KW-1185">Reference proteome</keyword>
<proteinExistence type="predicted"/>
<dbReference type="STRING" id="105785.A0A2J7Q565"/>
<organism evidence="2 3">
    <name type="scientific">Cryptotermes secundus</name>
    <dbReference type="NCBI Taxonomy" id="105785"/>
    <lineage>
        <taxon>Eukaryota</taxon>
        <taxon>Metazoa</taxon>
        <taxon>Ecdysozoa</taxon>
        <taxon>Arthropoda</taxon>
        <taxon>Hexapoda</taxon>
        <taxon>Insecta</taxon>
        <taxon>Pterygota</taxon>
        <taxon>Neoptera</taxon>
        <taxon>Polyneoptera</taxon>
        <taxon>Dictyoptera</taxon>
        <taxon>Blattodea</taxon>
        <taxon>Blattoidea</taxon>
        <taxon>Termitoidae</taxon>
        <taxon>Kalotermitidae</taxon>
        <taxon>Cryptotermitinae</taxon>
        <taxon>Cryptotermes</taxon>
    </lineage>
</organism>